<keyword evidence="5" id="KW-0489">Methyltransferase</keyword>
<keyword evidence="1" id="KW-0812">Transmembrane</keyword>
<proteinExistence type="predicted"/>
<evidence type="ECO:0000313" key="8">
    <source>
        <dbReference type="Proteomes" id="UP000264056"/>
    </source>
</evidence>
<dbReference type="OrthoDB" id="9808140at2"/>
<evidence type="ECO:0000313" key="6">
    <source>
        <dbReference type="Proteomes" id="UP000246115"/>
    </source>
</evidence>
<keyword evidence="1" id="KW-1133">Transmembrane helix</keyword>
<protein>
    <submittedName>
        <fullName evidence="5">Class I SAM-dependent methyltransferase</fullName>
    </submittedName>
</protein>
<evidence type="ECO:0000259" key="2">
    <source>
        <dbReference type="Pfam" id="PF08241"/>
    </source>
</evidence>
<dbReference type="Gene3D" id="3.40.50.150">
    <property type="entry name" value="Vaccinia Virus protein VP39"/>
    <property type="match status" value="1"/>
</dbReference>
<evidence type="ECO:0000256" key="1">
    <source>
        <dbReference type="SAM" id="Phobius"/>
    </source>
</evidence>
<dbReference type="CDD" id="cd02440">
    <property type="entry name" value="AdoMet_MTases"/>
    <property type="match status" value="1"/>
</dbReference>
<dbReference type="Pfam" id="PF08241">
    <property type="entry name" value="Methyltransf_11"/>
    <property type="match status" value="1"/>
</dbReference>
<dbReference type="InterPro" id="IPR013216">
    <property type="entry name" value="Methyltransf_11"/>
</dbReference>
<accession>A0A372KPL8</accession>
<name>A0A372KPL8_9STRE</name>
<reference evidence="5 7" key="2">
    <citation type="submission" date="2018-08" db="EMBL/GenBank/DDBJ databases">
        <title>Draft genome of Streptococcus sp. nov. Z1.</title>
        <authorList>
            <person name="Tian Z."/>
        </authorList>
    </citation>
    <scope>NUCLEOTIDE SEQUENCE [LARGE SCALE GENOMIC DNA]</scope>
    <source>
        <strain evidence="5">Z1</strain>
        <strain evidence="7">Z1(2018)</strain>
    </source>
</reference>
<sequence>MKTNYKNWVPKNMIGAFLAGFAAGLIVLLILTCSPLLAAGTLKTVLVLFFLVLTLILGLIGLWLFRMYRAFSYYGQRQLARQIVENIAAYVDLPEGGLGLDVGCGSGVLTIACAKRNPRARMIGIDPWDGEYKSYSKELCKNNAKAEGAANVSFAKGCATKLNFADETFDGVTSNYVYHNIFSKDRQAFLLETLRTLKKGGIFVIHDLITKKRYGDMQAFMRKLKAMGYEEVQLLDTTDGSFMSLKEAFWLGLSGSALLAGKK</sequence>
<dbReference type="Proteomes" id="UP000262901">
    <property type="component" value="Unassembled WGS sequence"/>
</dbReference>
<gene>
    <name evidence="3" type="ORF">DDV21_005080</name>
    <name evidence="4" type="ORF">DDV22_00965</name>
    <name evidence="5" type="ORF">DDV23_01520</name>
</gene>
<dbReference type="KEGG" id="schj:DDV21_005080"/>
<dbReference type="GO" id="GO:0008757">
    <property type="term" value="F:S-adenosylmethionine-dependent methyltransferase activity"/>
    <property type="evidence" value="ECO:0007669"/>
    <property type="project" value="InterPro"/>
</dbReference>
<dbReference type="Proteomes" id="UP000264056">
    <property type="component" value="Unassembled WGS sequence"/>
</dbReference>
<dbReference type="Proteomes" id="UP000246115">
    <property type="component" value="Chromosome"/>
</dbReference>
<dbReference type="EMBL" id="CP031733">
    <property type="protein sequence ID" value="AXQ78496.1"/>
    <property type="molecule type" value="Genomic_DNA"/>
</dbReference>
<dbReference type="GO" id="GO:0032259">
    <property type="term" value="P:methylation"/>
    <property type="evidence" value="ECO:0007669"/>
    <property type="project" value="UniProtKB-KW"/>
</dbReference>
<feature type="transmembrane region" description="Helical" evidence="1">
    <location>
        <begin position="48"/>
        <end position="68"/>
    </location>
</feature>
<evidence type="ECO:0000313" key="5">
    <source>
        <dbReference type="EMBL" id="RFU54235.1"/>
    </source>
</evidence>
<reference evidence="4 8" key="1">
    <citation type="submission" date="2018-08" db="EMBL/GenBank/DDBJ databases">
        <title>Draft genome of Streptococcus sp .nov. Z2.</title>
        <authorList>
            <person name="Tian Z."/>
        </authorList>
    </citation>
    <scope>NUCLEOTIDE SEQUENCE [LARGE SCALE GENOMIC DNA]</scope>
    <source>
        <strain evidence="4 8">Z2</strain>
    </source>
</reference>
<dbReference type="PANTHER" id="PTHR45277">
    <property type="entry name" value="EXPRESSED PROTEIN"/>
    <property type="match status" value="1"/>
</dbReference>
<accession>A0A346NBV1</accession>
<evidence type="ECO:0000313" key="7">
    <source>
        <dbReference type="Proteomes" id="UP000262901"/>
    </source>
</evidence>
<organism evidence="5 7">
    <name type="scientific">Streptococcus chenjunshii</name>
    <dbReference type="NCBI Taxonomy" id="2173853"/>
    <lineage>
        <taxon>Bacteria</taxon>
        <taxon>Bacillati</taxon>
        <taxon>Bacillota</taxon>
        <taxon>Bacilli</taxon>
        <taxon>Lactobacillales</taxon>
        <taxon>Streptococcaceae</taxon>
        <taxon>Streptococcus</taxon>
    </lineage>
</organism>
<keyword evidence="5" id="KW-0808">Transferase</keyword>
<keyword evidence="8" id="KW-1185">Reference proteome</keyword>
<keyword evidence="1" id="KW-0472">Membrane</keyword>
<evidence type="ECO:0000313" key="4">
    <source>
        <dbReference type="EMBL" id="RFU52043.1"/>
    </source>
</evidence>
<feature type="domain" description="Methyltransferase type 11" evidence="2">
    <location>
        <begin position="100"/>
        <end position="205"/>
    </location>
</feature>
<reference evidence="6" key="3">
    <citation type="submission" date="2018-08" db="EMBL/GenBank/DDBJ databases">
        <title>Streptococcus chenjunshii sp. nov., isolated from stools sample of the Tibetan antelope in the Qinghai-Tibet plateau, China.</title>
        <authorList>
            <person name="Tian Z."/>
        </authorList>
    </citation>
    <scope>NUCLEOTIDE SEQUENCE [LARGE SCALE GENOMIC DNA]</scope>
    <source>
        <strain evidence="6">Z15</strain>
    </source>
</reference>
<dbReference type="SUPFAM" id="SSF53335">
    <property type="entry name" value="S-adenosyl-L-methionine-dependent methyltransferases"/>
    <property type="match status" value="1"/>
</dbReference>
<dbReference type="EMBL" id="QVQY01000001">
    <property type="protein sequence ID" value="RFU52043.1"/>
    <property type="molecule type" value="Genomic_DNA"/>
</dbReference>
<dbReference type="PANTHER" id="PTHR45277:SF1">
    <property type="entry name" value="EXPRESSED PROTEIN"/>
    <property type="match status" value="1"/>
</dbReference>
<reference evidence="3" key="4">
    <citation type="journal article" date="2019" name="Int. J. Syst. Evol. Microbiol.">
        <title>Streptococcus chenjunshii sp. nov. isolated from feces of Tibetan antelopes.</title>
        <authorList>
            <person name="Tian Z."/>
            <person name="Lu S."/>
            <person name="Jin D."/>
            <person name="Yang J."/>
            <person name="Pu J."/>
            <person name="Lai X.H."/>
            <person name="Bai X.N."/>
            <person name="Wu X.M."/>
            <person name="Li J."/>
            <person name="Wang S."/>
            <person name="Xu J."/>
        </authorList>
    </citation>
    <scope>NUCLEOTIDE SEQUENCE</scope>
    <source>
        <strain evidence="3">Z15</strain>
    </source>
</reference>
<dbReference type="EMBL" id="QVQZ01000001">
    <property type="protein sequence ID" value="RFU54235.1"/>
    <property type="molecule type" value="Genomic_DNA"/>
</dbReference>
<evidence type="ECO:0000313" key="3">
    <source>
        <dbReference type="EMBL" id="AXQ78496.1"/>
    </source>
</evidence>
<dbReference type="AlphaFoldDB" id="A0A372KPL8"/>
<dbReference type="InterPro" id="IPR029063">
    <property type="entry name" value="SAM-dependent_MTases_sf"/>
</dbReference>
<dbReference type="RefSeq" id="WP_116877332.1">
    <property type="nucleotide sequence ID" value="NZ_CP031733.1"/>
</dbReference>